<dbReference type="AlphaFoldDB" id="A0A1Q9LSE8"/>
<gene>
    <name evidence="2" type="ORF">BJP25_08385</name>
</gene>
<dbReference type="RefSeq" id="WP_075973210.1">
    <property type="nucleotide sequence ID" value="NZ_MKQR01000005.1"/>
</dbReference>
<comment type="caution">
    <text evidence="2">The sequence shown here is derived from an EMBL/GenBank/DDBJ whole genome shotgun (WGS) entry which is preliminary data.</text>
</comment>
<accession>A0A1Q9LSE8</accession>
<feature type="domain" description="SCO6045-like C-terminal" evidence="1">
    <location>
        <begin position="9"/>
        <end position="95"/>
    </location>
</feature>
<proteinExistence type="predicted"/>
<organism evidence="2 3">
    <name type="scientific">Actinokineospora bangkokensis</name>
    <dbReference type="NCBI Taxonomy" id="1193682"/>
    <lineage>
        <taxon>Bacteria</taxon>
        <taxon>Bacillati</taxon>
        <taxon>Actinomycetota</taxon>
        <taxon>Actinomycetes</taxon>
        <taxon>Pseudonocardiales</taxon>
        <taxon>Pseudonocardiaceae</taxon>
        <taxon>Actinokineospora</taxon>
    </lineage>
</organism>
<reference evidence="2 3" key="1">
    <citation type="submission" date="2016-10" db="EMBL/GenBank/DDBJ databases">
        <title>The Draft Genome Sequence of Actinokineospora bangkokensis 44EHWT reveals the biosynthetic pathway of antifungal compounds Thailandins with unusual extender unit butylmalonyl-CoA.</title>
        <authorList>
            <person name="Greule A."/>
            <person name="Intra B."/>
            <person name="Flemming S."/>
            <person name="Rommel M.G."/>
            <person name="Panbangred W."/>
            <person name="Bechthold A."/>
        </authorList>
    </citation>
    <scope>NUCLEOTIDE SEQUENCE [LARGE SCALE GENOMIC DNA]</scope>
    <source>
        <strain evidence="2 3">44EHW</strain>
    </source>
</reference>
<dbReference type="Pfam" id="PF26136">
    <property type="entry name" value="SCO6045_C"/>
    <property type="match status" value="1"/>
</dbReference>
<evidence type="ECO:0000259" key="1">
    <source>
        <dbReference type="Pfam" id="PF26136"/>
    </source>
</evidence>
<dbReference type="Proteomes" id="UP000186040">
    <property type="component" value="Unassembled WGS sequence"/>
</dbReference>
<evidence type="ECO:0000313" key="2">
    <source>
        <dbReference type="EMBL" id="OLR94977.1"/>
    </source>
</evidence>
<name>A0A1Q9LSE8_9PSEU</name>
<dbReference type="EMBL" id="MKQR01000005">
    <property type="protein sequence ID" value="OLR94977.1"/>
    <property type="molecule type" value="Genomic_DNA"/>
</dbReference>
<dbReference type="OrthoDB" id="5382443at2"/>
<sequence>MSTPRERLAAQQSEFLRAVLADGPVPEGFDAAALRVEAGALVAKRGRVVAMIDPETAERCGDDFPALFAEYARGNPRREGSRAREDAAAFAAWVEARRPARRRWWRRR</sequence>
<evidence type="ECO:0000313" key="3">
    <source>
        <dbReference type="Proteomes" id="UP000186040"/>
    </source>
</evidence>
<protein>
    <recommendedName>
        <fullName evidence="1">SCO6045-like C-terminal domain-containing protein</fullName>
    </recommendedName>
</protein>
<dbReference type="STRING" id="1193682.BJP25_08385"/>
<dbReference type="InterPro" id="IPR058711">
    <property type="entry name" value="SCO6045-like_C"/>
</dbReference>
<keyword evidence="3" id="KW-1185">Reference proteome</keyword>